<feature type="non-terminal residue" evidence="1">
    <location>
        <position position="55"/>
    </location>
</feature>
<dbReference type="EMBL" id="JASPKZ010010607">
    <property type="protein sequence ID" value="KAJ9574244.1"/>
    <property type="molecule type" value="Genomic_DNA"/>
</dbReference>
<proteinExistence type="predicted"/>
<feature type="non-terminal residue" evidence="1">
    <location>
        <position position="1"/>
    </location>
</feature>
<keyword evidence="2" id="KW-1185">Reference proteome</keyword>
<protein>
    <submittedName>
        <fullName evidence="1">Uncharacterized protein</fullName>
    </submittedName>
</protein>
<accession>A0AAD8E2G0</accession>
<evidence type="ECO:0000313" key="2">
    <source>
        <dbReference type="Proteomes" id="UP001233999"/>
    </source>
</evidence>
<gene>
    <name evidence="1" type="ORF">L9F63_026110</name>
</gene>
<dbReference type="AlphaFoldDB" id="A0AAD8E2G0"/>
<sequence length="55" mass="6407">QFHLINYKKIVDVVMCFQFEYGVNRNNAYHTYQLTVPSILVLMTELQPKCAVTIA</sequence>
<organism evidence="1 2">
    <name type="scientific">Diploptera punctata</name>
    <name type="common">Pacific beetle cockroach</name>
    <dbReference type="NCBI Taxonomy" id="6984"/>
    <lineage>
        <taxon>Eukaryota</taxon>
        <taxon>Metazoa</taxon>
        <taxon>Ecdysozoa</taxon>
        <taxon>Arthropoda</taxon>
        <taxon>Hexapoda</taxon>
        <taxon>Insecta</taxon>
        <taxon>Pterygota</taxon>
        <taxon>Neoptera</taxon>
        <taxon>Polyneoptera</taxon>
        <taxon>Dictyoptera</taxon>
        <taxon>Blattodea</taxon>
        <taxon>Blaberoidea</taxon>
        <taxon>Blaberidae</taxon>
        <taxon>Diplopterinae</taxon>
        <taxon>Diploptera</taxon>
    </lineage>
</organism>
<comment type="caution">
    <text evidence="1">The sequence shown here is derived from an EMBL/GenBank/DDBJ whole genome shotgun (WGS) entry which is preliminary data.</text>
</comment>
<reference evidence="1" key="1">
    <citation type="journal article" date="2023" name="IScience">
        <title>Live-bearing cockroach genome reveals convergent evolutionary mechanisms linked to viviparity in insects and beyond.</title>
        <authorList>
            <person name="Fouks B."/>
            <person name="Harrison M.C."/>
            <person name="Mikhailova A.A."/>
            <person name="Marchal E."/>
            <person name="English S."/>
            <person name="Carruthers M."/>
            <person name="Jennings E.C."/>
            <person name="Chiamaka E.L."/>
            <person name="Frigard R.A."/>
            <person name="Pippel M."/>
            <person name="Attardo G.M."/>
            <person name="Benoit J.B."/>
            <person name="Bornberg-Bauer E."/>
            <person name="Tobe S.S."/>
        </authorList>
    </citation>
    <scope>NUCLEOTIDE SEQUENCE</scope>
    <source>
        <strain evidence="1">Stay&amp;Tobe</strain>
    </source>
</reference>
<name>A0AAD8E2G0_DIPPU</name>
<dbReference type="Proteomes" id="UP001233999">
    <property type="component" value="Unassembled WGS sequence"/>
</dbReference>
<evidence type="ECO:0000313" key="1">
    <source>
        <dbReference type="EMBL" id="KAJ9574244.1"/>
    </source>
</evidence>
<reference evidence="1" key="2">
    <citation type="submission" date="2023-05" db="EMBL/GenBank/DDBJ databases">
        <authorList>
            <person name="Fouks B."/>
        </authorList>
    </citation>
    <scope>NUCLEOTIDE SEQUENCE</scope>
    <source>
        <strain evidence="1">Stay&amp;Tobe</strain>
        <tissue evidence="1">Testes</tissue>
    </source>
</reference>